<dbReference type="Pfam" id="PF00270">
    <property type="entry name" value="DEAD"/>
    <property type="match status" value="1"/>
</dbReference>
<feature type="compositionally biased region" description="Low complexity" evidence="13">
    <location>
        <begin position="1680"/>
        <end position="1694"/>
    </location>
</feature>
<protein>
    <recommendedName>
        <fullName evidence="12">DNA 3'-5' helicase</fullName>
        <ecNumber evidence="12">5.6.2.4</ecNumber>
    </recommendedName>
</protein>
<evidence type="ECO:0000313" key="17">
    <source>
        <dbReference type="EMBL" id="KAK8033279.1"/>
    </source>
</evidence>
<comment type="cofactor">
    <cofactor evidence="1">
        <name>Zn(2+)</name>
        <dbReference type="ChEBI" id="CHEBI:29105"/>
    </cofactor>
</comment>
<dbReference type="InterPro" id="IPR002464">
    <property type="entry name" value="DNA/RNA_helicase_DEAH_CS"/>
</dbReference>
<feature type="region of interest" description="Disordered" evidence="13">
    <location>
        <begin position="629"/>
        <end position="785"/>
    </location>
</feature>
<organism evidence="17 18">
    <name type="scientific">Apiospora marii</name>
    <dbReference type="NCBI Taxonomy" id="335849"/>
    <lineage>
        <taxon>Eukaryota</taxon>
        <taxon>Fungi</taxon>
        <taxon>Dikarya</taxon>
        <taxon>Ascomycota</taxon>
        <taxon>Pezizomycotina</taxon>
        <taxon>Sordariomycetes</taxon>
        <taxon>Xylariomycetidae</taxon>
        <taxon>Amphisphaeriales</taxon>
        <taxon>Apiosporaceae</taxon>
        <taxon>Apiospora</taxon>
    </lineage>
</organism>
<sequence length="1720" mass="190054">MTRNNLRDHLTWLLANVALSAPNAPLLPPARDTSSQLSIRGPSLYPTLPPVESNGTSELASISQSRGLNRADSVTRVTRAHVSTATAGQSQEGLGEEERKRSHLDDMGRIVSAPASTSKRRGLLFNQEQLLTPASTSDVGRLQQAYSVSLSNPRTASKETRRSPPRSRLFDRQPGTPAPVLHDYEDDLEALDLAGEDDNPSSDSIPVGFGDDVRLWTEDHASRPEPSQTQRGTKRKSHEIARPPTSPDLLADDDDDEFPDIFGIVPQDYTTPKSIKKRRPETPMSQRVAGSKVSASCRNGRGTVQPISRISEGLEESQERKVVPSPKKSPTKMNPRPTAAAPKVPGSPVEPDNAMEVEFDHITPQKSHLSRKTRRDSRVIQDSDDEFATPATHNSSIISIPSTNDGEDPKGPSGRRRRESSAAIIAPDTPSKTRTDPSPVRRTAMSSSQRGINEQAELSVIDMTQSNNDRGASSQTPVSSQALPALSQEAQDKILKFFLDMPSIVESRRASIEEKLQQNREAYRAALVNRHARAEQTTNLKREKDRLMKQKLALEGVVNEHQKYRDLVARRDGLVSQIMDKYDQDDDESFLEVEDALEGLDMELAQQETPLIESLLRAGITSVDVFTEHNTSTSETQMPPDPSDFVVQATQPARHEPSRAMSRGSGPVSASARNSQVIKQTQMPPQGGFSSESTSRLYPAQNPSSRSLIANSQRLGSRESFSRESREPLAHSTEPTWDEMELMIDDDLNEPAPFRYPGNSNNKGRLSPAKASTRQAPSYASDSDYGDDVDMLEVAETFELNQSSLESTAPKRSRPALSETSGNTSTTSQTRTVEKRAASSSGRLKIPPELMKFKWSPEVKRALKDRFRMSGFRHNQLEAINATLEGKDAFILMPTGGGKSLCYQLPAVIKSGKTRGVTIVVSPLISLMQDQVHHLQALNIPARVFNGECSAEERREIIATLKGPNPDHHFQLLYVTPEMIRNSSTFNTALSTLYRGKHLARLVIDEAHCVSQWGHDFRPDYKELGAFRQDFPNVPVMALTATATKNVMVDIKHNLGIDGGKEFSQSFNRPNLFYEVRRKEKDTITEIADLINNSYQGQTGIVYTLSRKNAETTAQKLRDHGIAAHHYHASIPAEAKSKVQLEWQRGRIKVVVATIAFGMGIDKADVRFVIHQSMPKSLEGYYQETGRAGRDGNPSACYLYFSFGDVTQLRKMINDGEGNEQQKQRQRNMLAAMTAFADNQSDCRRVEILRYFGETFNRNECNKSCDNCQTGATFDVKDFTDIAIAALEITRSQRQLTLNQCTEMLMGLNRKKALESLDEQAKPYLGIAKKNPKHEIHRVIDRLQAEGALVEKNVFQRSHRMAVQYFQIGGIAHSFMRGRRKLILTVQVKGSGGQAAAPKSKKKTTAAAAAAAPPSTIVSSPMQARKTKGKGKAVATVLSDDDDEYNESDDDFEVRKPAGRLQRRAPVGPPIRHDAKTEPLNEVHSALVEEFEIEATRIAEETQNTKHLRQPIFSVQQLRDMVMGWTTDLESMKQIPTIDPSKVTLHGRKFVALVKQFQERYKSIMGTEADTPEPRHGLDTSVVDLVSSDDEEMGDLADDGEDSRYFRGSPRQAPPDDDDDRWMQDLDDMMRASQATSSSRRRSGGSTSRGGKGSYSKGKRSYSRKGGKSGGGVTKRASTGKRSSTGTSRSGGSSAFMSNRGGGRSGGAGGAQQRIDLMPL</sequence>
<comment type="caution">
    <text evidence="17">The sequence shown here is derived from an EMBL/GenBank/DDBJ whole genome shotgun (WGS) entry which is preliminary data.</text>
</comment>
<feature type="domain" description="HRDC" evidence="14">
    <location>
        <begin position="1481"/>
        <end position="1564"/>
    </location>
</feature>
<evidence type="ECO:0000256" key="4">
    <source>
        <dbReference type="ARBA" id="ARBA00022741"/>
    </source>
</evidence>
<dbReference type="PROSITE" id="PS51194">
    <property type="entry name" value="HELICASE_CTER"/>
    <property type="match status" value="1"/>
</dbReference>
<dbReference type="PROSITE" id="PS50967">
    <property type="entry name" value="HRDC"/>
    <property type="match status" value="1"/>
</dbReference>
<gene>
    <name evidence="17" type="ORF">PG991_002677</name>
</gene>
<feature type="compositionally biased region" description="Acidic residues" evidence="13">
    <location>
        <begin position="250"/>
        <end position="259"/>
    </location>
</feature>
<evidence type="ECO:0000256" key="3">
    <source>
        <dbReference type="ARBA" id="ARBA00005446"/>
    </source>
</evidence>
<dbReference type="InterPro" id="IPR004589">
    <property type="entry name" value="DNA_helicase_ATP-dep_RecQ"/>
</dbReference>
<dbReference type="InterPro" id="IPR036390">
    <property type="entry name" value="WH_DNA-bd_sf"/>
</dbReference>
<feature type="compositionally biased region" description="Acidic residues" evidence="13">
    <location>
        <begin position="1587"/>
        <end position="1601"/>
    </location>
</feature>
<feature type="compositionally biased region" description="Polar residues" evidence="13">
    <location>
        <begin position="391"/>
        <end position="404"/>
    </location>
</feature>
<dbReference type="Gene3D" id="3.40.50.300">
    <property type="entry name" value="P-loop containing nucleotide triphosphate hydrolases"/>
    <property type="match status" value="2"/>
</dbReference>
<evidence type="ECO:0000256" key="12">
    <source>
        <dbReference type="ARBA" id="ARBA00034808"/>
    </source>
</evidence>
<dbReference type="Proteomes" id="UP001396898">
    <property type="component" value="Unassembled WGS sequence"/>
</dbReference>
<feature type="compositionally biased region" description="Gly residues" evidence="13">
    <location>
        <begin position="1700"/>
        <end position="1710"/>
    </location>
</feature>
<accession>A0ABR1SG71</accession>
<comment type="catalytic activity">
    <reaction evidence="11">
        <text>Couples ATP hydrolysis with the unwinding of duplex DNA by translocating in the 3'-5' direction.</text>
        <dbReference type="EC" id="5.6.2.4"/>
    </reaction>
</comment>
<name>A0ABR1SG71_9PEZI</name>
<dbReference type="PROSITE" id="PS51192">
    <property type="entry name" value="HELICASE_ATP_BIND_1"/>
    <property type="match status" value="1"/>
</dbReference>
<dbReference type="Pfam" id="PF09382">
    <property type="entry name" value="RQC"/>
    <property type="match status" value="1"/>
</dbReference>
<dbReference type="InterPro" id="IPR027417">
    <property type="entry name" value="P-loop_NTPase"/>
</dbReference>
<evidence type="ECO:0000256" key="5">
    <source>
        <dbReference type="ARBA" id="ARBA00022801"/>
    </source>
</evidence>
<dbReference type="CDD" id="cd17920">
    <property type="entry name" value="DEXHc_RecQ"/>
    <property type="match status" value="1"/>
</dbReference>
<evidence type="ECO:0000256" key="9">
    <source>
        <dbReference type="ARBA" id="ARBA00023235"/>
    </source>
</evidence>
<dbReference type="SMART" id="SM00490">
    <property type="entry name" value="HELICc"/>
    <property type="match status" value="1"/>
</dbReference>
<feature type="domain" description="Helicase C-terminal" evidence="16">
    <location>
        <begin position="1083"/>
        <end position="1234"/>
    </location>
</feature>
<dbReference type="PANTHER" id="PTHR13710:SF153">
    <property type="entry name" value="RECQ-LIKE DNA HELICASE BLM"/>
    <property type="match status" value="1"/>
</dbReference>
<feature type="region of interest" description="Disordered" evidence="13">
    <location>
        <begin position="800"/>
        <end position="841"/>
    </location>
</feature>
<feature type="compositionally biased region" description="Polar residues" evidence="13">
    <location>
        <begin position="82"/>
        <end position="92"/>
    </location>
</feature>
<keyword evidence="4" id="KW-0547">Nucleotide-binding</keyword>
<evidence type="ECO:0000256" key="13">
    <source>
        <dbReference type="SAM" id="MobiDB-lite"/>
    </source>
</evidence>
<evidence type="ECO:0000256" key="7">
    <source>
        <dbReference type="ARBA" id="ARBA00022840"/>
    </source>
</evidence>
<feature type="compositionally biased region" description="Low complexity" evidence="13">
    <location>
        <begin position="1405"/>
        <end position="1416"/>
    </location>
</feature>
<dbReference type="NCBIfam" id="TIGR00614">
    <property type="entry name" value="recQ_fam"/>
    <property type="match status" value="1"/>
</dbReference>
<feature type="compositionally biased region" description="Basic residues" evidence="13">
    <location>
        <begin position="1657"/>
        <end position="1667"/>
    </location>
</feature>
<feature type="region of interest" description="Disordered" evidence="13">
    <location>
        <begin position="219"/>
        <end position="455"/>
    </location>
</feature>
<comment type="similarity">
    <text evidence="3">Belongs to the helicase family. RecQ subfamily.</text>
</comment>
<feature type="domain" description="Helicase ATP-binding" evidence="15">
    <location>
        <begin position="880"/>
        <end position="1061"/>
    </location>
</feature>
<feature type="region of interest" description="Disordered" evidence="13">
    <location>
        <begin position="1389"/>
        <end position="1433"/>
    </location>
</feature>
<evidence type="ECO:0000256" key="10">
    <source>
        <dbReference type="ARBA" id="ARBA00023242"/>
    </source>
</evidence>
<dbReference type="Pfam" id="PF00271">
    <property type="entry name" value="Helicase_C"/>
    <property type="match status" value="1"/>
</dbReference>
<keyword evidence="10" id="KW-0539">Nucleus</keyword>
<evidence type="ECO:0000259" key="16">
    <source>
        <dbReference type="PROSITE" id="PS51194"/>
    </source>
</evidence>
<dbReference type="InterPro" id="IPR036388">
    <property type="entry name" value="WH-like_DNA-bd_sf"/>
</dbReference>
<dbReference type="Pfam" id="PF16124">
    <property type="entry name" value="RecQ_Zn_bind"/>
    <property type="match status" value="1"/>
</dbReference>
<comment type="subcellular location">
    <subcellularLocation>
        <location evidence="2">Nucleus</location>
    </subcellularLocation>
</comment>
<dbReference type="SMART" id="SM00956">
    <property type="entry name" value="RQC"/>
    <property type="match status" value="1"/>
</dbReference>
<dbReference type="PROSITE" id="PS00690">
    <property type="entry name" value="DEAH_ATP_HELICASE"/>
    <property type="match status" value="1"/>
</dbReference>
<feature type="compositionally biased region" description="Basic and acidic residues" evidence="13">
    <location>
        <begin position="716"/>
        <end position="729"/>
    </location>
</feature>
<feature type="region of interest" description="Disordered" evidence="13">
    <location>
        <begin position="1587"/>
        <end position="1720"/>
    </location>
</feature>
<evidence type="ECO:0000259" key="15">
    <source>
        <dbReference type="PROSITE" id="PS51192"/>
    </source>
</evidence>
<feature type="compositionally biased region" description="Polar residues" evidence="13">
    <location>
        <begin position="818"/>
        <end position="831"/>
    </location>
</feature>
<evidence type="ECO:0000256" key="6">
    <source>
        <dbReference type="ARBA" id="ARBA00022806"/>
    </source>
</evidence>
<feature type="compositionally biased region" description="Polar residues" evidence="13">
    <location>
        <begin position="758"/>
        <end position="781"/>
    </location>
</feature>
<evidence type="ECO:0000256" key="11">
    <source>
        <dbReference type="ARBA" id="ARBA00034617"/>
    </source>
</evidence>
<keyword evidence="18" id="KW-1185">Reference proteome</keyword>
<dbReference type="EMBL" id="JAQQWI010000006">
    <property type="protein sequence ID" value="KAK8033279.1"/>
    <property type="molecule type" value="Genomic_DNA"/>
</dbReference>
<dbReference type="SUPFAM" id="SSF46785">
    <property type="entry name" value="Winged helix' DNA-binding domain"/>
    <property type="match status" value="1"/>
</dbReference>
<dbReference type="InterPro" id="IPR011545">
    <property type="entry name" value="DEAD/DEAH_box_helicase_dom"/>
</dbReference>
<dbReference type="PANTHER" id="PTHR13710">
    <property type="entry name" value="DNA HELICASE RECQ FAMILY MEMBER"/>
    <property type="match status" value="1"/>
</dbReference>
<feature type="compositionally biased region" description="Basic and acidic residues" evidence="13">
    <location>
        <begin position="96"/>
        <end position="107"/>
    </location>
</feature>
<dbReference type="EC" id="5.6.2.4" evidence="12"/>
<dbReference type="SMART" id="SM00487">
    <property type="entry name" value="DEXDc"/>
    <property type="match status" value="1"/>
</dbReference>
<dbReference type="Gene3D" id="1.10.10.10">
    <property type="entry name" value="Winged helix-like DNA-binding domain superfamily/Winged helix DNA-binding domain"/>
    <property type="match status" value="1"/>
</dbReference>
<dbReference type="InterPro" id="IPR014001">
    <property type="entry name" value="Helicase_ATP-bd"/>
</dbReference>
<dbReference type="CDD" id="cd18794">
    <property type="entry name" value="SF2_C_RecQ"/>
    <property type="match status" value="1"/>
</dbReference>
<dbReference type="InterPro" id="IPR032284">
    <property type="entry name" value="RecQ_Zn-bd"/>
</dbReference>
<evidence type="ECO:0000256" key="2">
    <source>
        <dbReference type="ARBA" id="ARBA00004123"/>
    </source>
</evidence>
<dbReference type="InterPro" id="IPR001650">
    <property type="entry name" value="Helicase_C-like"/>
</dbReference>
<keyword evidence="8" id="KW-0238">DNA-binding</keyword>
<dbReference type="InterPro" id="IPR002121">
    <property type="entry name" value="HRDC_dom"/>
</dbReference>
<dbReference type="SUPFAM" id="SSF52540">
    <property type="entry name" value="P-loop containing nucleoside triphosphate hydrolases"/>
    <property type="match status" value="1"/>
</dbReference>
<keyword evidence="5" id="KW-0378">Hydrolase</keyword>
<reference evidence="17 18" key="1">
    <citation type="submission" date="2023-01" db="EMBL/GenBank/DDBJ databases">
        <title>Analysis of 21 Apiospora genomes using comparative genomics revels a genus with tremendous synthesis potential of carbohydrate active enzymes and secondary metabolites.</title>
        <authorList>
            <person name="Sorensen T."/>
        </authorList>
    </citation>
    <scope>NUCLEOTIDE SEQUENCE [LARGE SCALE GENOMIC DNA]</scope>
    <source>
        <strain evidence="17 18">CBS 20057</strain>
    </source>
</reference>
<feature type="compositionally biased region" description="Acidic residues" evidence="13">
    <location>
        <begin position="736"/>
        <end position="749"/>
    </location>
</feature>
<evidence type="ECO:0000259" key="14">
    <source>
        <dbReference type="PROSITE" id="PS50967"/>
    </source>
</evidence>
<proteinExistence type="inferred from homology"/>
<feature type="compositionally biased region" description="Basic and acidic residues" evidence="13">
    <location>
        <begin position="1621"/>
        <end position="1630"/>
    </location>
</feature>
<dbReference type="InterPro" id="IPR018982">
    <property type="entry name" value="RQC_domain"/>
</dbReference>
<feature type="compositionally biased region" description="Polar residues" evidence="13">
    <location>
        <begin position="671"/>
        <end position="715"/>
    </location>
</feature>
<keyword evidence="7" id="KW-0067">ATP-binding</keyword>
<feature type="region of interest" description="Disordered" evidence="13">
    <location>
        <begin position="147"/>
        <end position="181"/>
    </location>
</feature>
<evidence type="ECO:0000256" key="8">
    <source>
        <dbReference type="ARBA" id="ARBA00023125"/>
    </source>
</evidence>
<evidence type="ECO:0000256" key="1">
    <source>
        <dbReference type="ARBA" id="ARBA00001947"/>
    </source>
</evidence>
<keyword evidence="9" id="KW-0413">Isomerase</keyword>
<keyword evidence="6" id="KW-0347">Helicase</keyword>
<feature type="region of interest" description="Disordered" evidence="13">
    <location>
        <begin position="82"/>
        <end position="107"/>
    </location>
</feature>
<evidence type="ECO:0000313" key="18">
    <source>
        <dbReference type="Proteomes" id="UP001396898"/>
    </source>
</evidence>